<keyword evidence="3" id="KW-1185">Reference proteome</keyword>
<comment type="caution">
    <text evidence="2">The sequence shown here is derived from an EMBL/GenBank/DDBJ whole genome shotgun (WGS) entry which is preliminary data.</text>
</comment>
<feature type="compositionally biased region" description="Basic and acidic residues" evidence="1">
    <location>
        <begin position="21"/>
        <end position="30"/>
    </location>
</feature>
<proteinExistence type="predicted"/>
<feature type="region of interest" description="Disordered" evidence="1">
    <location>
        <begin position="21"/>
        <end position="53"/>
    </location>
</feature>
<sequence>MPGTVPGPSVKDPKLYEDLRKQGASKEKAARVANASTADGRSEVAAAGGRSGSYDDWTVKDLRARAAEIGISGRSTMTKAQLVRALREH</sequence>
<dbReference type="RefSeq" id="WP_289446586.1">
    <property type="nucleotide sequence ID" value="NZ_JAUCGR010000002.1"/>
</dbReference>
<dbReference type="InterPro" id="IPR055642">
    <property type="entry name" value="DUF7218"/>
</dbReference>
<name>A0ABT7S6Q0_9CELL</name>
<organism evidence="2 3">
    <name type="scientific">Cellulomonas edaphi</name>
    <dbReference type="NCBI Taxonomy" id="3053468"/>
    <lineage>
        <taxon>Bacteria</taxon>
        <taxon>Bacillati</taxon>
        <taxon>Actinomycetota</taxon>
        <taxon>Actinomycetes</taxon>
        <taxon>Micrococcales</taxon>
        <taxon>Cellulomonadaceae</taxon>
        <taxon>Cellulomonas</taxon>
    </lineage>
</organism>
<gene>
    <name evidence="2" type="ORF">QRT05_08145</name>
</gene>
<dbReference type="Pfam" id="PF23855">
    <property type="entry name" value="DUF7218"/>
    <property type="match status" value="1"/>
</dbReference>
<evidence type="ECO:0000313" key="2">
    <source>
        <dbReference type="EMBL" id="MDM7831299.1"/>
    </source>
</evidence>
<accession>A0ABT7S6Q0</accession>
<evidence type="ECO:0000313" key="3">
    <source>
        <dbReference type="Proteomes" id="UP001321453"/>
    </source>
</evidence>
<dbReference type="Proteomes" id="UP001321453">
    <property type="component" value="Unassembled WGS sequence"/>
</dbReference>
<evidence type="ECO:0000256" key="1">
    <source>
        <dbReference type="SAM" id="MobiDB-lite"/>
    </source>
</evidence>
<reference evidence="2 3" key="1">
    <citation type="submission" date="2023-06" db="EMBL/GenBank/DDBJ databases">
        <title>Cellulomonas sp. MW9 Whole genome sequence.</title>
        <authorList>
            <person name="Park S."/>
        </authorList>
    </citation>
    <scope>NUCLEOTIDE SEQUENCE [LARGE SCALE GENOMIC DNA]</scope>
    <source>
        <strain evidence="2 3">MW9</strain>
    </source>
</reference>
<dbReference type="EMBL" id="JAUCGR010000002">
    <property type="protein sequence ID" value="MDM7831299.1"/>
    <property type="molecule type" value="Genomic_DNA"/>
</dbReference>
<protein>
    <submittedName>
        <fullName evidence="2">Rho termination factor</fullName>
    </submittedName>
</protein>